<dbReference type="EMBL" id="JBDPZN010000006">
    <property type="protein sequence ID" value="MEO3683472.1"/>
    <property type="molecule type" value="Genomic_DNA"/>
</dbReference>
<reference evidence="7 8" key="1">
    <citation type="submission" date="2024-05" db="EMBL/GenBank/DDBJ databases">
        <title>Genome sequencing of Marine Estuary Bacteria, Shewanella vesiculosa and S. baltica, and Pseudomonas syringae.</title>
        <authorList>
            <person name="Gurung A."/>
            <person name="Maclea K.S."/>
        </authorList>
    </citation>
    <scope>NUCLEOTIDE SEQUENCE [LARGE SCALE GENOMIC DNA]</scope>
    <source>
        <strain evidence="7 8">1A</strain>
    </source>
</reference>
<evidence type="ECO:0000313" key="7">
    <source>
        <dbReference type="EMBL" id="MEO3683472.1"/>
    </source>
</evidence>
<dbReference type="PANTHER" id="PTHR33931:SF2">
    <property type="entry name" value="HOLIN-LIKE PROTEIN CIDA"/>
    <property type="match status" value="1"/>
</dbReference>
<name>A0ABV0FRL2_9GAMM</name>
<accession>A0ABV0FRL2</accession>
<dbReference type="RefSeq" id="WP_347690509.1">
    <property type="nucleotide sequence ID" value="NZ_JBDPZN010000006.1"/>
</dbReference>
<comment type="subcellular location">
    <subcellularLocation>
        <location evidence="1">Cell membrane</location>
        <topology evidence="1">Multi-pass membrane protein</topology>
    </subcellularLocation>
</comment>
<feature type="transmembrane region" description="Helical" evidence="6">
    <location>
        <begin position="101"/>
        <end position="122"/>
    </location>
</feature>
<feature type="transmembrane region" description="Helical" evidence="6">
    <location>
        <begin position="42"/>
        <end position="62"/>
    </location>
</feature>
<evidence type="ECO:0000256" key="3">
    <source>
        <dbReference type="ARBA" id="ARBA00022692"/>
    </source>
</evidence>
<dbReference type="Pfam" id="PF03788">
    <property type="entry name" value="LrgA"/>
    <property type="match status" value="1"/>
</dbReference>
<dbReference type="InterPro" id="IPR005538">
    <property type="entry name" value="LrgA/CidA"/>
</dbReference>
<keyword evidence="4 6" id="KW-1133">Transmembrane helix</keyword>
<evidence type="ECO:0000313" key="8">
    <source>
        <dbReference type="Proteomes" id="UP001477278"/>
    </source>
</evidence>
<feature type="transmembrane region" description="Helical" evidence="6">
    <location>
        <begin position="74"/>
        <end position="95"/>
    </location>
</feature>
<keyword evidence="5 6" id="KW-0472">Membrane</keyword>
<evidence type="ECO:0000256" key="5">
    <source>
        <dbReference type="ARBA" id="ARBA00023136"/>
    </source>
</evidence>
<dbReference type="Proteomes" id="UP001477278">
    <property type="component" value="Unassembled WGS sequence"/>
</dbReference>
<evidence type="ECO:0000256" key="2">
    <source>
        <dbReference type="ARBA" id="ARBA00022475"/>
    </source>
</evidence>
<evidence type="ECO:0000256" key="4">
    <source>
        <dbReference type="ARBA" id="ARBA00022989"/>
    </source>
</evidence>
<protein>
    <submittedName>
        <fullName evidence="7">CidA/LrgA family protein</fullName>
    </submittedName>
</protein>
<organism evidence="7 8">
    <name type="scientific">Shewanella vesiculosa</name>
    <dbReference type="NCBI Taxonomy" id="518738"/>
    <lineage>
        <taxon>Bacteria</taxon>
        <taxon>Pseudomonadati</taxon>
        <taxon>Pseudomonadota</taxon>
        <taxon>Gammaproteobacteria</taxon>
        <taxon>Alteromonadales</taxon>
        <taxon>Shewanellaceae</taxon>
        <taxon>Shewanella</taxon>
    </lineage>
</organism>
<evidence type="ECO:0000256" key="6">
    <source>
        <dbReference type="SAM" id="Phobius"/>
    </source>
</evidence>
<dbReference type="PANTHER" id="PTHR33931">
    <property type="entry name" value="HOLIN-LIKE PROTEIN CIDA-RELATED"/>
    <property type="match status" value="1"/>
</dbReference>
<gene>
    <name evidence="7" type="ORF">ABHN84_14400</name>
</gene>
<comment type="caution">
    <text evidence="7">The sequence shown here is derived from an EMBL/GenBank/DDBJ whole genome shotgun (WGS) entry which is preliminary data.</text>
</comment>
<evidence type="ECO:0000256" key="1">
    <source>
        <dbReference type="ARBA" id="ARBA00004651"/>
    </source>
</evidence>
<keyword evidence="8" id="KW-1185">Reference proteome</keyword>
<proteinExistence type="predicted"/>
<keyword evidence="2" id="KW-1003">Cell membrane</keyword>
<feature type="transmembrane region" description="Helical" evidence="6">
    <location>
        <begin position="18"/>
        <end position="36"/>
    </location>
</feature>
<sequence length="156" mass="17486">MLSSLNTHSAFLKCQTTLFIQVSGLCLFAWLCQWAAQSVDSIIPGSVIGLGILLVLLSCHWVPEKIVNQGSAWLIGDLLLFFIPPVVAITKYQLILESYGAELIICMLLASTSVLLGTAFIVDKLFKFERKQRLNSITSQRLHLKETPLNFEYNRQ</sequence>
<keyword evidence="3 6" id="KW-0812">Transmembrane</keyword>